<reference evidence="2" key="1">
    <citation type="submission" date="2014-04" db="EMBL/GenBank/DDBJ databases">
        <title>Whole-Genome optical mapping and complete genome sequence of Sphingobacterium deserti sp. nov., a new spaces isolated from desert in the west of China.</title>
        <authorList>
            <person name="Teng C."/>
            <person name="Zhou Z."/>
            <person name="Li X."/>
            <person name="Chen M."/>
            <person name="Lin M."/>
            <person name="Wang L."/>
            <person name="Su S."/>
            <person name="Zhang C."/>
            <person name="Zhang W."/>
        </authorList>
    </citation>
    <scope>NUCLEOTIDE SEQUENCE [LARGE SCALE GENOMIC DNA]</scope>
    <source>
        <strain evidence="2">ACCC05744</strain>
    </source>
</reference>
<keyword evidence="2" id="KW-1185">Reference proteome</keyword>
<name>A0A0B8SZC9_9SPHI</name>
<dbReference type="EMBL" id="JJMU01000064">
    <property type="protein sequence ID" value="KGE12811.1"/>
    <property type="molecule type" value="Genomic_DNA"/>
</dbReference>
<comment type="caution">
    <text evidence="1">The sequence shown here is derived from an EMBL/GenBank/DDBJ whole genome shotgun (WGS) entry which is preliminary data.</text>
</comment>
<dbReference type="Proteomes" id="UP000031802">
    <property type="component" value="Unassembled WGS sequence"/>
</dbReference>
<organism evidence="1 2">
    <name type="scientific">Sphingobacterium deserti</name>
    <dbReference type="NCBI Taxonomy" id="1229276"/>
    <lineage>
        <taxon>Bacteria</taxon>
        <taxon>Pseudomonadati</taxon>
        <taxon>Bacteroidota</taxon>
        <taxon>Sphingobacteriia</taxon>
        <taxon>Sphingobacteriales</taxon>
        <taxon>Sphingobacteriaceae</taxon>
        <taxon>Sphingobacterium</taxon>
    </lineage>
</organism>
<evidence type="ECO:0000313" key="1">
    <source>
        <dbReference type="EMBL" id="KGE12811.1"/>
    </source>
</evidence>
<dbReference type="STRING" id="1229276.DI53_3405"/>
<sequence>MMENRYHLFRQNTMRKIRIYRLCTILIVVTGKIAPAQTSYLLFDKDKLTGYTKEGVPYRSSYVDISSSKSMPKNLTIYNYLFKSETGNGVRLDNRTFYKGWKDSQSNLNRFPSDILISITPLTKTYFKMVDVSKEVKEGSISFDSNTDLLSWAVKDLYFAIYSPLGIFDHKEVVNTKRTDIRLVIKEANRYLLIDDETLTELYYLDNRPVSPVLKNMCSIVIGSENHGKAETLAKLRNSTGNSWDLYGKILKDTTIKMVSKDKKTIRIQRFWTNGYVIPFTSQTKNRGIKKEWFVKDGIGDFEFLWGIGVINGNFLDFFMEAKPNYSPDKSVVKMYKLNFKTKRINGVPFEKFLSNHYYQIL</sequence>
<dbReference type="PATRIC" id="fig|1229276.3.peg.3517"/>
<protein>
    <submittedName>
        <fullName evidence="1">Uncharacterized protein</fullName>
    </submittedName>
</protein>
<dbReference type="AlphaFoldDB" id="A0A0B8SZC9"/>
<evidence type="ECO:0000313" key="2">
    <source>
        <dbReference type="Proteomes" id="UP000031802"/>
    </source>
</evidence>
<gene>
    <name evidence="1" type="ORF">DI53_3405</name>
</gene>
<reference evidence="1 2" key="2">
    <citation type="journal article" date="2015" name="PLoS ONE">
        <title>Whole-Genome Optical Mapping and Finished Genome Sequence of Sphingobacterium deserti sp. nov., a New Species Isolated from the Western Desert of China.</title>
        <authorList>
            <person name="Teng C."/>
            <person name="Zhou Z."/>
            <person name="Molnar I."/>
            <person name="Li X."/>
            <person name="Tang R."/>
            <person name="Chen M."/>
            <person name="Wang L."/>
            <person name="Su S."/>
            <person name="Zhang W."/>
            <person name="Lin M."/>
        </authorList>
    </citation>
    <scope>NUCLEOTIDE SEQUENCE [LARGE SCALE GENOMIC DNA]</scope>
    <source>
        <strain evidence="2">ACCC05744</strain>
    </source>
</reference>
<proteinExistence type="predicted"/>
<accession>A0A0B8SZC9</accession>